<feature type="non-terminal residue" evidence="2">
    <location>
        <position position="90"/>
    </location>
</feature>
<feature type="transmembrane region" description="Helical" evidence="1">
    <location>
        <begin position="20"/>
        <end position="39"/>
    </location>
</feature>
<dbReference type="EMBL" id="LAZR01055699">
    <property type="protein sequence ID" value="KKK75791.1"/>
    <property type="molecule type" value="Genomic_DNA"/>
</dbReference>
<accession>A0A0F9AUA7</accession>
<evidence type="ECO:0000313" key="2">
    <source>
        <dbReference type="EMBL" id="KKK75791.1"/>
    </source>
</evidence>
<evidence type="ECO:0008006" key="3">
    <source>
        <dbReference type="Google" id="ProtNLM"/>
    </source>
</evidence>
<organism evidence="2">
    <name type="scientific">marine sediment metagenome</name>
    <dbReference type="NCBI Taxonomy" id="412755"/>
    <lineage>
        <taxon>unclassified sequences</taxon>
        <taxon>metagenomes</taxon>
        <taxon>ecological metagenomes</taxon>
    </lineage>
</organism>
<dbReference type="AlphaFoldDB" id="A0A0F9AUA7"/>
<reference evidence="2" key="1">
    <citation type="journal article" date="2015" name="Nature">
        <title>Complex archaea that bridge the gap between prokaryotes and eukaryotes.</title>
        <authorList>
            <person name="Spang A."/>
            <person name="Saw J.H."/>
            <person name="Jorgensen S.L."/>
            <person name="Zaremba-Niedzwiedzka K."/>
            <person name="Martijn J."/>
            <person name="Lind A.E."/>
            <person name="van Eijk R."/>
            <person name="Schleper C."/>
            <person name="Guy L."/>
            <person name="Ettema T.J."/>
        </authorList>
    </citation>
    <scope>NUCLEOTIDE SEQUENCE</scope>
</reference>
<evidence type="ECO:0000256" key="1">
    <source>
        <dbReference type="SAM" id="Phobius"/>
    </source>
</evidence>
<keyword evidence="1" id="KW-0812">Transmembrane</keyword>
<protein>
    <recommendedName>
        <fullName evidence="3">ABC transporter permease</fullName>
    </recommendedName>
</protein>
<sequence length="90" mass="10139">MFRNYLKVTLRSISRNALFVLINNITLGVALAICIVAYLNSKYDADWDKHHVNGSEIYKVIFSREVQGQQQQYSATPLPIGSMIGENFSG</sequence>
<name>A0A0F9AUA7_9ZZZZ</name>
<comment type="caution">
    <text evidence="2">The sequence shown here is derived from an EMBL/GenBank/DDBJ whole genome shotgun (WGS) entry which is preliminary data.</text>
</comment>
<keyword evidence="1" id="KW-1133">Transmembrane helix</keyword>
<keyword evidence="1" id="KW-0472">Membrane</keyword>
<gene>
    <name evidence="2" type="ORF">LCGC14_2870170</name>
</gene>
<proteinExistence type="predicted"/>